<protein>
    <recommendedName>
        <fullName evidence="1">F-box domain-containing protein</fullName>
    </recommendedName>
</protein>
<name>A0ABD3SJS4_9LAMI</name>
<dbReference type="PANTHER" id="PTHR31672">
    <property type="entry name" value="BNACNNG10540D PROTEIN"/>
    <property type="match status" value="1"/>
</dbReference>
<dbReference type="InterPro" id="IPR013187">
    <property type="entry name" value="F-box-assoc_dom_typ3"/>
</dbReference>
<dbReference type="SMART" id="SM00256">
    <property type="entry name" value="FBOX"/>
    <property type="match status" value="1"/>
</dbReference>
<dbReference type="InterPro" id="IPR017451">
    <property type="entry name" value="F-box-assoc_interact_dom"/>
</dbReference>
<keyword evidence="3" id="KW-1185">Reference proteome</keyword>
<dbReference type="Pfam" id="PF00646">
    <property type="entry name" value="F-box"/>
    <property type="match status" value="1"/>
</dbReference>
<feature type="domain" description="F-box" evidence="1">
    <location>
        <begin position="1"/>
        <end position="43"/>
    </location>
</feature>
<dbReference type="AlphaFoldDB" id="A0ABD3SJS4"/>
<sequence length="376" mass="42964">MSQVPPDLYPNILSRVFAESLLRFRCVCKAWCRIIDNPTFIKLHLHRQSDRGQLILSDDAGSMIYSLSLDSLNRYSTGTVVVASPLKTSIRCDVPRVYTVPVTSCKGLILIYRYPDQFALWNPFTREAHFLPSYTPTVLSNQRVCSSNSSLGYDSVTDDYKVVIIVKCYNQTWGETLVYSLKSNSWRRVKGCPYIPLYWGPGVFANGVVHWFTGRYVKDRLIVAFDLATEDYYTLPLPSILSKPRRHSPNPLLDALGECLVLTWYDSVYRLEDYGGEKLWTKLFSISGIGLREVRPITYLNTKREVLLWVRAADTTFEYFWFDIETKIAKKFRIAGAQDKPYSRVCLPSLVRLCDIGSVDESIAGKGTSGRKRKGY</sequence>
<evidence type="ECO:0000313" key="3">
    <source>
        <dbReference type="Proteomes" id="UP001634393"/>
    </source>
</evidence>
<dbReference type="PROSITE" id="PS50181">
    <property type="entry name" value="FBOX"/>
    <property type="match status" value="1"/>
</dbReference>
<dbReference type="SUPFAM" id="SSF81383">
    <property type="entry name" value="F-box domain"/>
    <property type="match status" value="1"/>
</dbReference>
<dbReference type="InterPro" id="IPR036047">
    <property type="entry name" value="F-box-like_dom_sf"/>
</dbReference>
<dbReference type="PANTHER" id="PTHR31672:SF13">
    <property type="entry name" value="F-BOX PROTEIN CPR30-LIKE"/>
    <property type="match status" value="1"/>
</dbReference>
<dbReference type="InterPro" id="IPR050796">
    <property type="entry name" value="SCF_F-box_component"/>
</dbReference>
<dbReference type="CDD" id="cd22157">
    <property type="entry name" value="F-box_AtFBW1-like"/>
    <property type="match status" value="1"/>
</dbReference>
<dbReference type="Proteomes" id="UP001634393">
    <property type="component" value="Unassembled WGS sequence"/>
</dbReference>
<dbReference type="NCBIfam" id="TIGR01640">
    <property type="entry name" value="F_box_assoc_1"/>
    <property type="match status" value="1"/>
</dbReference>
<organism evidence="2 3">
    <name type="scientific">Penstemon smallii</name>
    <dbReference type="NCBI Taxonomy" id="265156"/>
    <lineage>
        <taxon>Eukaryota</taxon>
        <taxon>Viridiplantae</taxon>
        <taxon>Streptophyta</taxon>
        <taxon>Embryophyta</taxon>
        <taxon>Tracheophyta</taxon>
        <taxon>Spermatophyta</taxon>
        <taxon>Magnoliopsida</taxon>
        <taxon>eudicotyledons</taxon>
        <taxon>Gunneridae</taxon>
        <taxon>Pentapetalae</taxon>
        <taxon>asterids</taxon>
        <taxon>lamiids</taxon>
        <taxon>Lamiales</taxon>
        <taxon>Plantaginaceae</taxon>
        <taxon>Cheloneae</taxon>
        <taxon>Penstemon</taxon>
    </lineage>
</organism>
<dbReference type="EMBL" id="JBJXBP010000006">
    <property type="protein sequence ID" value="KAL3824598.1"/>
    <property type="molecule type" value="Genomic_DNA"/>
</dbReference>
<evidence type="ECO:0000259" key="1">
    <source>
        <dbReference type="PROSITE" id="PS50181"/>
    </source>
</evidence>
<comment type="caution">
    <text evidence="2">The sequence shown here is derived from an EMBL/GenBank/DDBJ whole genome shotgun (WGS) entry which is preliminary data.</text>
</comment>
<accession>A0ABD3SJS4</accession>
<dbReference type="Gene3D" id="1.20.1280.50">
    <property type="match status" value="1"/>
</dbReference>
<evidence type="ECO:0000313" key="2">
    <source>
        <dbReference type="EMBL" id="KAL3824598.1"/>
    </source>
</evidence>
<dbReference type="InterPro" id="IPR001810">
    <property type="entry name" value="F-box_dom"/>
</dbReference>
<reference evidence="2 3" key="1">
    <citation type="submission" date="2024-12" db="EMBL/GenBank/DDBJ databases">
        <title>The unique morphological basis and parallel evolutionary history of personate flowers in Penstemon.</title>
        <authorList>
            <person name="Depatie T.H."/>
            <person name="Wessinger C.A."/>
        </authorList>
    </citation>
    <scope>NUCLEOTIDE SEQUENCE [LARGE SCALE GENOMIC DNA]</scope>
    <source>
        <strain evidence="2">WTNN_2</strain>
        <tissue evidence="2">Leaf</tissue>
    </source>
</reference>
<gene>
    <name evidence="2" type="ORF">ACJIZ3_020627</name>
</gene>
<dbReference type="Pfam" id="PF08268">
    <property type="entry name" value="FBA_3"/>
    <property type="match status" value="1"/>
</dbReference>
<proteinExistence type="predicted"/>